<dbReference type="PATRIC" id="fig|1286094.4.peg.4864"/>
<keyword evidence="2" id="KW-1185">Reference proteome</keyword>
<sequence>MGAAYACCSNSNHRVRSACVCASNLNHTRTSRRRP</sequence>
<comment type="caution">
    <text evidence="1">The sequence shown here is derived from an EMBL/GenBank/DDBJ whole genome shotgun (WGS) entry which is preliminary data.</text>
</comment>
<protein>
    <submittedName>
        <fullName evidence="1">Uncharacterized protein</fullName>
    </submittedName>
</protein>
<dbReference type="Proteomes" id="UP000014629">
    <property type="component" value="Unassembled WGS sequence"/>
</dbReference>
<organism evidence="1 2">
    <name type="scientific">Streptomyces aurantiacus JA 4570</name>
    <dbReference type="NCBI Taxonomy" id="1286094"/>
    <lineage>
        <taxon>Bacteria</taxon>
        <taxon>Bacillati</taxon>
        <taxon>Actinomycetota</taxon>
        <taxon>Actinomycetes</taxon>
        <taxon>Kitasatosporales</taxon>
        <taxon>Streptomycetaceae</taxon>
        <taxon>Streptomyces</taxon>
        <taxon>Streptomyces aurantiacus group</taxon>
    </lineage>
</organism>
<evidence type="ECO:0000313" key="1">
    <source>
        <dbReference type="EMBL" id="EPH42034.1"/>
    </source>
</evidence>
<dbReference type="AlphaFoldDB" id="S3ZH75"/>
<gene>
    <name evidence="1" type="ORF">STRAU_4921</name>
</gene>
<evidence type="ECO:0000313" key="2">
    <source>
        <dbReference type="Proteomes" id="UP000014629"/>
    </source>
</evidence>
<reference evidence="1 2" key="1">
    <citation type="submission" date="2013-02" db="EMBL/GenBank/DDBJ databases">
        <title>Draft Genome Sequence of Streptomyces aurantiacus, Which Produces Setomimycin.</title>
        <authorList>
            <person name="Gruening B.A."/>
            <person name="Praeg A."/>
            <person name="Erxleben A."/>
            <person name="Guenther S."/>
            <person name="Mueller M."/>
        </authorList>
    </citation>
    <scope>NUCLEOTIDE SEQUENCE [LARGE SCALE GENOMIC DNA]</scope>
    <source>
        <strain evidence="1 2">JA 4570</strain>
    </source>
</reference>
<dbReference type="EMBL" id="AOPZ01000264">
    <property type="protein sequence ID" value="EPH42034.1"/>
    <property type="molecule type" value="Genomic_DNA"/>
</dbReference>
<name>S3ZH75_9ACTN</name>
<accession>S3ZH75</accession>
<proteinExistence type="predicted"/>